<keyword evidence="4 6" id="KW-0560">Oxidoreductase</keyword>
<dbReference type="GO" id="GO:0008615">
    <property type="term" value="P:pyridoxine biosynthetic process"/>
    <property type="evidence" value="ECO:0007669"/>
    <property type="project" value="InterPro"/>
</dbReference>
<dbReference type="PANTHER" id="PTHR10851:SF3">
    <property type="entry name" value="PYRIDOXINE_PYRIDOXAMINE 5'-PHOSPHATE OXIDASE 2"/>
    <property type="match status" value="1"/>
</dbReference>
<keyword evidence="7" id="KW-1185">Reference proteome</keyword>
<dbReference type="RefSeq" id="WP_042279026.1">
    <property type="nucleotide sequence ID" value="NZ_BBML01000005.1"/>
</dbReference>
<dbReference type="Pfam" id="PF12766">
    <property type="entry name" value="Pyridox_oxase_2"/>
    <property type="match status" value="1"/>
</dbReference>
<keyword evidence="2" id="KW-0285">Flavoprotein</keyword>
<evidence type="ECO:0000313" key="7">
    <source>
        <dbReference type="Proteomes" id="UP000029221"/>
    </source>
</evidence>
<dbReference type="GO" id="GO:0004733">
    <property type="term" value="F:pyridoxamine phosphate oxidase activity"/>
    <property type="evidence" value="ECO:0007669"/>
    <property type="project" value="UniProtKB-EC"/>
</dbReference>
<comment type="caution">
    <text evidence="6">The sequence shown here is derived from an EMBL/GenBank/DDBJ whole genome shotgun (WGS) entry which is preliminary data.</text>
</comment>
<evidence type="ECO:0000313" key="6">
    <source>
        <dbReference type="EMBL" id="GAK97421.1"/>
    </source>
</evidence>
<proteinExistence type="predicted"/>
<evidence type="ECO:0000256" key="3">
    <source>
        <dbReference type="ARBA" id="ARBA00022643"/>
    </source>
</evidence>
<dbReference type="Gene3D" id="2.30.110.10">
    <property type="entry name" value="Electron Transport, Fmn-binding Protein, Chain A"/>
    <property type="match status" value="1"/>
</dbReference>
<dbReference type="Proteomes" id="UP000029221">
    <property type="component" value="Unassembled WGS sequence"/>
</dbReference>
<name>A0A090QPK9_9FLAO</name>
<dbReference type="eggNOG" id="COG0259">
    <property type="taxonomic scope" value="Bacteria"/>
</dbReference>
<organism evidence="6 7">
    <name type="scientific">Nonlabens tegetincola</name>
    <dbReference type="NCBI Taxonomy" id="323273"/>
    <lineage>
        <taxon>Bacteria</taxon>
        <taxon>Pseudomonadati</taxon>
        <taxon>Bacteroidota</taxon>
        <taxon>Flavobacteriia</taxon>
        <taxon>Flavobacteriales</taxon>
        <taxon>Flavobacteriaceae</taxon>
        <taxon>Nonlabens</taxon>
    </lineage>
</organism>
<dbReference type="AlphaFoldDB" id="A0A090QPK9"/>
<evidence type="ECO:0000256" key="4">
    <source>
        <dbReference type="ARBA" id="ARBA00023002"/>
    </source>
</evidence>
<evidence type="ECO:0000259" key="5">
    <source>
        <dbReference type="Pfam" id="PF12766"/>
    </source>
</evidence>
<accession>A0A090QPK9</accession>
<feature type="domain" description="Pyridoxamine 5'-phosphate oxidase Alr4036 family FMN-binding" evidence="5">
    <location>
        <begin position="15"/>
        <end position="94"/>
    </location>
</feature>
<sequence>MLPEYFESLIDELQLATSKSKHDFKYPVLTTVDKNGIPRSRTVVLREIDVEKKELIVFTDSRSIKVEHIKSNDQACFLFYNSKKLLQLRCNGRLIEINSPKEVKRLFQKVTSKSIKDYTSIPSPGTPIDNPDHVEYVSRDKSFFLPLRFEISEIEYLKLKRPNHLRALYKRKDNWAGHWLAP</sequence>
<protein>
    <submittedName>
        <fullName evidence="6">Pyridoxamine 5'-phosphate oxidase</fullName>
        <ecNumber evidence="6">1.4.3.5</ecNumber>
    </submittedName>
</protein>
<dbReference type="EMBL" id="BBML01000005">
    <property type="protein sequence ID" value="GAK97421.1"/>
    <property type="molecule type" value="Genomic_DNA"/>
</dbReference>
<dbReference type="GO" id="GO:0010181">
    <property type="term" value="F:FMN binding"/>
    <property type="evidence" value="ECO:0007669"/>
    <property type="project" value="InterPro"/>
</dbReference>
<dbReference type="InterPro" id="IPR000659">
    <property type="entry name" value="Pyridox_Oxase"/>
</dbReference>
<evidence type="ECO:0000256" key="2">
    <source>
        <dbReference type="ARBA" id="ARBA00022630"/>
    </source>
</evidence>
<keyword evidence="3" id="KW-0288">FMN</keyword>
<gene>
    <name evidence="6" type="ORF">JCM19294_1467</name>
</gene>
<dbReference type="STRING" id="319236.BST91_02295"/>
<dbReference type="SUPFAM" id="SSF50475">
    <property type="entry name" value="FMN-binding split barrel"/>
    <property type="match status" value="1"/>
</dbReference>
<comment type="cofactor">
    <cofactor evidence="1">
        <name>FMN</name>
        <dbReference type="ChEBI" id="CHEBI:58210"/>
    </cofactor>
</comment>
<dbReference type="EC" id="1.4.3.5" evidence="6"/>
<reference evidence="6" key="1">
    <citation type="journal article" date="2014" name="Genome Announc.">
        <title>Draft Genome Sequences of Marine Flavobacterium Nonlabens Strains NR17, NR24, NR27, NR32, NR33, and Ara13.</title>
        <authorList>
            <person name="Nakanishi M."/>
            <person name="Meirelles P."/>
            <person name="Suzuki R."/>
            <person name="Takatani N."/>
            <person name="Mino S."/>
            <person name="Suda W."/>
            <person name="Oshima K."/>
            <person name="Hattori M."/>
            <person name="Ohkuma M."/>
            <person name="Hosokawa M."/>
            <person name="Miyashita K."/>
            <person name="Thompson F.L."/>
            <person name="Niwa A."/>
            <person name="Sawabe T."/>
            <person name="Sawabe T."/>
        </authorList>
    </citation>
    <scope>NUCLEOTIDE SEQUENCE [LARGE SCALE GENOMIC DNA]</scope>
    <source>
        <strain evidence="6">JCM 19294</strain>
    </source>
</reference>
<evidence type="ECO:0000256" key="1">
    <source>
        <dbReference type="ARBA" id="ARBA00001917"/>
    </source>
</evidence>
<dbReference type="PANTHER" id="PTHR10851">
    <property type="entry name" value="PYRIDOXINE-5-PHOSPHATE OXIDASE"/>
    <property type="match status" value="1"/>
</dbReference>
<dbReference type="InterPro" id="IPR012349">
    <property type="entry name" value="Split_barrel_FMN-bd"/>
</dbReference>
<dbReference type="InterPro" id="IPR024624">
    <property type="entry name" value="Pyridox_Oxase_Alr4036_FMN-bd"/>
</dbReference>